<sequence length="247" mass="27175">MLFNLLILFFTALLSGLSTFLIPEIKDKKYKLVLVFAGAYLFAVTIIHILPELFSRAENPTEIGLFILVGFFLQQILEYLTSGAEHGHVHKHSEGHQHKASSAVLVLFGLSVHAFLEGSLLAHPSALHEHHESRSLFFGILLHKAPAAFALMSILMCQVKKKNIAIVFLALFSLASPLGLLVGDYYVESNTLSHEAFTILFAIVSGNFLHISTTIVFESSVDHHFNAKKLGVGILGSLVAVSAEYFF</sequence>
<evidence type="ECO:0000256" key="5">
    <source>
        <dbReference type="ARBA" id="ARBA00023034"/>
    </source>
</evidence>
<name>A0A937G7F7_9BACT</name>
<feature type="transmembrane region" description="Helical" evidence="7">
    <location>
        <begin position="136"/>
        <end position="157"/>
    </location>
</feature>
<feature type="transmembrane region" description="Helical" evidence="7">
    <location>
        <begin position="100"/>
        <end position="116"/>
    </location>
</feature>
<keyword evidence="6 7" id="KW-0472">Membrane</keyword>
<feature type="transmembrane region" description="Helical" evidence="7">
    <location>
        <begin position="63"/>
        <end position="80"/>
    </location>
</feature>
<gene>
    <name evidence="8" type="ORF">JMN32_26125</name>
</gene>
<dbReference type="InterPro" id="IPR045891">
    <property type="entry name" value="ZIP9"/>
</dbReference>
<proteinExistence type="predicted"/>
<dbReference type="PANTHER" id="PTHR16133:SF0">
    <property type="entry name" value="ZINC_IRON REGULATED TRANSPORTER-RELATED PROTEIN 102B, ISOFORM E"/>
    <property type="match status" value="1"/>
</dbReference>
<dbReference type="GO" id="GO:0012505">
    <property type="term" value="C:endomembrane system"/>
    <property type="evidence" value="ECO:0007669"/>
    <property type="project" value="UniProtKB-SubCell"/>
</dbReference>
<evidence type="ECO:0000256" key="4">
    <source>
        <dbReference type="ARBA" id="ARBA00022989"/>
    </source>
</evidence>
<dbReference type="AlphaFoldDB" id="A0A937G7F7"/>
<evidence type="ECO:0000256" key="1">
    <source>
        <dbReference type="ARBA" id="ARBA00004127"/>
    </source>
</evidence>
<feature type="transmembrane region" description="Helical" evidence="7">
    <location>
        <begin position="164"/>
        <end position="187"/>
    </location>
</feature>
<comment type="caution">
    <text evidence="8">The sequence shown here is derived from an EMBL/GenBank/DDBJ whole genome shotgun (WGS) entry which is preliminary data.</text>
</comment>
<evidence type="ECO:0000256" key="6">
    <source>
        <dbReference type="ARBA" id="ARBA00023136"/>
    </source>
</evidence>
<dbReference type="PANTHER" id="PTHR16133">
    <property type="entry name" value="SOLUTE CARRIER FAMILY 39 ZINC TRANSPORTER , MEMBER 9-RELATED"/>
    <property type="match status" value="1"/>
</dbReference>
<dbReference type="EMBL" id="JAEUGD010000067">
    <property type="protein sequence ID" value="MBL6449816.1"/>
    <property type="molecule type" value="Genomic_DNA"/>
</dbReference>
<dbReference type="RefSeq" id="WP_202859357.1">
    <property type="nucleotide sequence ID" value="NZ_JAEUGD010000067.1"/>
</dbReference>
<feature type="transmembrane region" description="Helical" evidence="7">
    <location>
        <begin position="32"/>
        <end position="51"/>
    </location>
</feature>
<comment type="subcellular location">
    <subcellularLocation>
        <location evidence="1">Endomembrane system</location>
        <topology evidence="1">Multi-pass membrane protein</topology>
    </subcellularLocation>
    <subcellularLocation>
        <location evidence="2">Golgi apparatus membrane</location>
    </subcellularLocation>
</comment>
<evidence type="ECO:0000256" key="3">
    <source>
        <dbReference type="ARBA" id="ARBA00022692"/>
    </source>
</evidence>
<dbReference type="Proteomes" id="UP000614216">
    <property type="component" value="Unassembled WGS sequence"/>
</dbReference>
<evidence type="ECO:0000313" key="9">
    <source>
        <dbReference type="Proteomes" id="UP000614216"/>
    </source>
</evidence>
<reference evidence="8" key="1">
    <citation type="submission" date="2021-01" db="EMBL/GenBank/DDBJ databases">
        <title>Fulvivirga kasyanovii gen. nov., sp nov., a novel member of the phylum Bacteroidetes isolated from seawater in a mussel farm.</title>
        <authorList>
            <person name="Zhao L.-H."/>
            <person name="Wang Z.-J."/>
        </authorList>
    </citation>
    <scope>NUCLEOTIDE SEQUENCE</scope>
    <source>
        <strain evidence="8">29W222</strain>
    </source>
</reference>
<dbReference type="GO" id="GO:0046873">
    <property type="term" value="F:metal ion transmembrane transporter activity"/>
    <property type="evidence" value="ECO:0007669"/>
    <property type="project" value="InterPro"/>
</dbReference>
<feature type="transmembrane region" description="Helical" evidence="7">
    <location>
        <begin position="199"/>
        <end position="217"/>
    </location>
</feature>
<keyword evidence="9" id="KW-1185">Reference proteome</keyword>
<accession>A0A937G7F7</accession>
<organism evidence="8 9">
    <name type="scientific">Fulvivirga marina</name>
    <dbReference type="NCBI Taxonomy" id="2494733"/>
    <lineage>
        <taxon>Bacteria</taxon>
        <taxon>Pseudomonadati</taxon>
        <taxon>Bacteroidota</taxon>
        <taxon>Cytophagia</taxon>
        <taxon>Cytophagales</taxon>
        <taxon>Fulvivirgaceae</taxon>
        <taxon>Fulvivirga</taxon>
    </lineage>
</organism>
<dbReference type="InterPro" id="IPR003689">
    <property type="entry name" value="ZIP"/>
</dbReference>
<feature type="transmembrane region" description="Helical" evidence="7">
    <location>
        <begin position="6"/>
        <end position="25"/>
    </location>
</feature>
<keyword evidence="4 7" id="KW-1133">Transmembrane helix</keyword>
<evidence type="ECO:0000256" key="2">
    <source>
        <dbReference type="ARBA" id="ARBA00004394"/>
    </source>
</evidence>
<dbReference type="Pfam" id="PF02535">
    <property type="entry name" value="Zip"/>
    <property type="match status" value="1"/>
</dbReference>
<keyword evidence="3 7" id="KW-0812">Transmembrane</keyword>
<evidence type="ECO:0000256" key="7">
    <source>
        <dbReference type="SAM" id="Phobius"/>
    </source>
</evidence>
<dbReference type="GO" id="GO:0016020">
    <property type="term" value="C:membrane"/>
    <property type="evidence" value="ECO:0007669"/>
    <property type="project" value="InterPro"/>
</dbReference>
<evidence type="ECO:0000313" key="8">
    <source>
        <dbReference type="EMBL" id="MBL6449816.1"/>
    </source>
</evidence>
<protein>
    <submittedName>
        <fullName evidence="8">ZIP family metal transporter</fullName>
    </submittedName>
</protein>
<dbReference type="GO" id="GO:0006829">
    <property type="term" value="P:zinc ion transport"/>
    <property type="evidence" value="ECO:0007669"/>
    <property type="project" value="InterPro"/>
</dbReference>
<keyword evidence="5" id="KW-0333">Golgi apparatus</keyword>